<dbReference type="Pfam" id="PF08241">
    <property type="entry name" value="Methyltransf_11"/>
    <property type="match status" value="1"/>
</dbReference>
<dbReference type="InterPro" id="IPR013216">
    <property type="entry name" value="Methyltransf_11"/>
</dbReference>
<organism evidence="2 3">
    <name type="scientific">Tistlia consotensis USBA 355</name>
    <dbReference type="NCBI Taxonomy" id="560819"/>
    <lineage>
        <taxon>Bacteria</taxon>
        <taxon>Pseudomonadati</taxon>
        <taxon>Pseudomonadota</taxon>
        <taxon>Alphaproteobacteria</taxon>
        <taxon>Rhodospirillales</taxon>
        <taxon>Rhodovibrionaceae</taxon>
        <taxon>Tistlia</taxon>
    </lineage>
</organism>
<dbReference type="RefSeq" id="WP_085121217.1">
    <property type="nucleotide sequence ID" value="NZ_FWZX01000002.1"/>
</dbReference>
<gene>
    <name evidence="2" type="ORF">SAMN05428998_102141</name>
</gene>
<keyword evidence="2" id="KW-0489">Methyltransferase</keyword>
<evidence type="ECO:0000313" key="2">
    <source>
        <dbReference type="EMBL" id="SME98072.1"/>
    </source>
</evidence>
<dbReference type="InterPro" id="IPR050508">
    <property type="entry name" value="Methyltransf_Superfamily"/>
</dbReference>
<name>A0A1Y6BDB9_9PROT</name>
<proteinExistence type="predicted"/>
<evidence type="ECO:0000259" key="1">
    <source>
        <dbReference type="Pfam" id="PF08241"/>
    </source>
</evidence>
<dbReference type="Gene3D" id="3.40.50.150">
    <property type="entry name" value="Vaccinia Virus protein VP39"/>
    <property type="match status" value="1"/>
</dbReference>
<sequence length="258" mass="27805">MAEKQSHQALVGGQFGSRADAYLTSAVHAAGPDLMALAGVAEGRKDARVLDLGCGGGHVTFNVAPHVREVVAYDLSPEMLAVVARAAGERGFGNVATRQGAVEQLPFEDASFDLVLSRFSAHHWRDFEAGLREAARVLKPGGIAGFVDAVAPADPLYDTFFQAIELLRDCSHVRDYARAEWEAALGRAGLQVASTDQWRLRLDFASWVERMRTPPVQVEAIRALQQAVSAQVTAWFDTEPDGSFCLDAALFRAAKPAA</sequence>
<dbReference type="STRING" id="560819.SAMN05428998_102141"/>
<dbReference type="PANTHER" id="PTHR42912">
    <property type="entry name" value="METHYLTRANSFERASE"/>
    <property type="match status" value="1"/>
</dbReference>
<dbReference type="EMBL" id="FWZX01000002">
    <property type="protein sequence ID" value="SME98072.1"/>
    <property type="molecule type" value="Genomic_DNA"/>
</dbReference>
<dbReference type="GO" id="GO:0032259">
    <property type="term" value="P:methylation"/>
    <property type="evidence" value="ECO:0007669"/>
    <property type="project" value="UniProtKB-KW"/>
</dbReference>
<keyword evidence="2" id="KW-0808">Transferase</keyword>
<dbReference type="GO" id="GO:0008757">
    <property type="term" value="F:S-adenosylmethionine-dependent methyltransferase activity"/>
    <property type="evidence" value="ECO:0007669"/>
    <property type="project" value="InterPro"/>
</dbReference>
<feature type="domain" description="Methyltransferase type 11" evidence="1">
    <location>
        <begin position="50"/>
        <end position="144"/>
    </location>
</feature>
<dbReference type="CDD" id="cd02440">
    <property type="entry name" value="AdoMet_MTases"/>
    <property type="match status" value="1"/>
</dbReference>
<protein>
    <submittedName>
        <fullName evidence="2">Methyltransferase domain-containing protein</fullName>
    </submittedName>
</protein>
<dbReference type="AlphaFoldDB" id="A0A1Y6BDB9"/>
<accession>A0A1Y6BDB9</accession>
<dbReference type="SUPFAM" id="SSF53335">
    <property type="entry name" value="S-adenosyl-L-methionine-dependent methyltransferases"/>
    <property type="match status" value="1"/>
</dbReference>
<dbReference type="PANTHER" id="PTHR42912:SF93">
    <property type="entry name" value="N6-ADENOSINE-METHYLTRANSFERASE TMT1A"/>
    <property type="match status" value="1"/>
</dbReference>
<keyword evidence="3" id="KW-1185">Reference proteome</keyword>
<dbReference type="InterPro" id="IPR029063">
    <property type="entry name" value="SAM-dependent_MTases_sf"/>
</dbReference>
<dbReference type="Proteomes" id="UP000192917">
    <property type="component" value="Unassembled WGS sequence"/>
</dbReference>
<evidence type="ECO:0000313" key="3">
    <source>
        <dbReference type="Proteomes" id="UP000192917"/>
    </source>
</evidence>
<reference evidence="2 3" key="1">
    <citation type="submission" date="2017-04" db="EMBL/GenBank/DDBJ databases">
        <authorList>
            <person name="Afonso C.L."/>
            <person name="Miller P.J."/>
            <person name="Scott M.A."/>
            <person name="Spackman E."/>
            <person name="Goraichik I."/>
            <person name="Dimitrov K.M."/>
            <person name="Suarez D.L."/>
            <person name="Swayne D.E."/>
        </authorList>
    </citation>
    <scope>NUCLEOTIDE SEQUENCE [LARGE SCALE GENOMIC DNA]</scope>
    <source>
        <strain evidence="2 3">USBA 355</strain>
    </source>
</reference>